<gene>
    <name evidence="4" type="ORF">V5O48_017438</name>
</gene>
<feature type="compositionally biased region" description="Polar residues" evidence="2">
    <location>
        <begin position="267"/>
        <end position="280"/>
    </location>
</feature>
<name>A0ABR3EP65_9AGAR</name>
<dbReference type="EC" id="1.4.3.-" evidence="1"/>
<dbReference type="InterPro" id="IPR036460">
    <property type="entry name" value="Cu_amine_oxidase_C_sf"/>
</dbReference>
<keyword evidence="1" id="KW-0801">TPQ</keyword>
<comment type="similarity">
    <text evidence="1">Belongs to the copper/topaquinone oxidase family.</text>
</comment>
<dbReference type="EMBL" id="JBAHYK010002672">
    <property type="protein sequence ID" value="KAL0564606.1"/>
    <property type="molecule type" value="Genomic_DNA"/>
</dbReference>
<feature type="domain" description="Copper amine oxidase catalytic" evidence="3">
    <location>
        <begin position="1"/>
        <end position="247"/>
    </location>
</feature>
<evidence type="ECO:0000259" key="3">
    <source>
        <dbReference type="Pfam" id="PF01179"/>
    </source>
</evidence>
<organism evidence="4 5">
    <name type="scientific">Marasmius crinis-equi</name>
    <dbReference type="NCBI Taxonomy" id="585013"/>
    <lineage>
        <taxon>Eukaryota</taxon>
        <taxon>Fungi</taxon>
        <taxon>Dikarya</taxon>
        <taxon>Basidiomycota</taxon>
        <taxon>Agaricomycotina</taxon>
        <taxon>Agaricomycetes</taxon>
        <taxon>Agaricomycetidae</taxon>
        <taxon>Agaricales</taxon>
        <taxon>Marasmiineae</taxon>
        <taxon>Marasmiaceae</taxon>
        <taxon>Marasmius</taxon>
    </lineage>
</organism>
<evidence type="ECO:0000313" key="5">
    <source>
        <dbReference type="Proteomes" id="UP001465976"/>
    </source>
</evidence>
<dbReference type="Pfam" id="PF01179">
    <property type="entry name" value="Cu_amine_oxid"/>
    <property type="match status" value="1"/>
</dbReference>
<keyword evidence="1" id="KW-0479">Metal-binding</keyword>
<dbReference type="Proteomes" id="UP001465976">
    <property type="component" value="Unassembled WGS sequence"/>
</dbReference>
<comment type="caution">
    <text evidence="4">The sequence shown here is derived from an EMBL/GenBank/DDBJ whole genome shotgun (WGS) entry which is preliminary data.</text>
</comment>
<evidence type="ECO:0000256" key="2">
    <source>
        <dbReference type="SAM" id="MobiDB-lite"/>
    </source>
</evidence>
<evidence type="ECO:0000256" key="1">
    <source>
        <dbReference type="RuleBase" id="RU000672"/>
    </source>
</evidence>
<dbReference type="InterPro" id="IPR000269">
    <property type="entry name" value="Cu_amine_oxidase"/>
</dbReference>
<comment type="PTM">
    <text evidence="1">Topaquinone (TPQ) is generated by copper-dependent autoxidation of a specific tyrosyl residue.</text>
</comment>
<reference evidence="4 5" key="1">
    <citation type="submission" date="2024-02" db="EMBL/GenBank/DDBJ databases">
        <title>A draft genome for the cacao thread blight pathogen Marasmius crinis-equi.</title>
        <authorList>
            <person name="Cohen S.P."/>
            <person name="Baruah I.K."/>
            <person name="Amoako-Attah I."/>
            <person name="Bukari Y."/>
            <person name="Meinhardt L.W."/>
            <person name="Bailey B.A."/>
        </authorList>
    </citation>
    <scope>NUCLEOTIDE SEQUENCE [LARGE SCALE GENOMIC DNA]</scope>
    <source>
        <strain evidence="4 5">GH-76</strain>
    </source>
</reference>
<sequence>IDYTFYLDGTVEVRVSASGYLLGAYWRPENEAYGSKVHDYLMGTLHDHVINFKVDLDVAGQKNSLLETTTSQEEIQLPWSDDDWGQTVVQQSISRKFIDNEDQALLKYEPNFQNHFAIINKEAKNAWGNVRGYALHPGVNPIHETVLGSKRLLKNANWARYNLAVSQRKDTEPSSSSGWNANLPGAPPVDFHRFFDGESLDQEDLVMWVNVGTHHLPTAEDVPNTKTNIATSSFMLSPMNYFDYDVSIESRDAILLTGSELPGFEKSGSQPDFNSTGDRA</sequence>
<keyword evidence="5" id="KW-1185">Reference proteome</keyword>
<accession>A0ABR3EP65</accession>
<feature type="non-terminal residue" evidence="4">
    <location>
        <position position="1"/>
    </location>
</feature>
<comment type="cofactor">
    <cofactor evidence="1">
        <name>Cu cation</name>
        <dbReference type="ChEBI" id="CHEBI:23378"/>
    </cofactor>
    <text evidence="1">Contains 1 topaquinone per subunit.</text>
</comment>
<evidence type="ECO:0000313" key="4">
    <source>
        <dbReference type="EMBL" id="KAL0564606.1"/>
    </source>
</evidence>
<keyword evidence="1" id="KW-0560">Oxidoreductase</keyword>
<dbReference type="PANTHER" id="PTHR10638">
    <property type="entry name" value="COPPER AMINE OXIDASE"/>
    <property type="match status" value="1"/>
</dbReference>
<protein>
    <recommendedName>
        <fullName evidence="1">Amine oxidase</fullName>
        <ecNumber evidence="1">1.4.3.-</ecNumber>
    </recommendedName>
</protein>
<dbReference type="InterPro" id="IPR015798">
    <property type="entry name" value="Cu_amine_oxidase_C"/>
</dbReference>
<dbReference type="Gene3D" id="2.70.98.20">
    <property type="entry name" value="Copper amine oxidase, catalytic domain"/>
    <property type="match status" value="1"/>
</dbReference>
<proteinExistence type="inferred from homology"/>
<dbReference type="SUPFAM" id="SSF49998">
    <property type="entry name" value="Amine oxidase catalytic domain"/>
    <property type="match status" value="1"/>
</dbReference>
<dbReference type="PANTHER" id="PTHR10638:SF20">
    <property type="entry name" value="AMINE OXIDASE"/>
    <property type="match status" value="1"/>
</dbReference>
<feature type="region of interest" description="Disordered" evidence="2">
    <location>
        <begin position="261"/>
        <end position="280"/>
    </location>
</feature>
<keyword evidence="1" id="KW-0186">Copper</keyword>